<accession>A0ABD1EKQ5</accession>
<feature type="compositionally biased region" description="Polar residues" evidence="4">
    <location>
        <begin position="737"/>
        <end position="787"/>
    </location>
</feature>
<sequence length="1970" mass="213203">MKAWTQLLEPGPAILTSTLLLILAGSIQAAPASSEDNPEQSTEIEYYPVADATGCYYNFQHYDEGDRIITNEPCLNCTCHNRMLMCYLRVCPFTKAIGANCKVEKRADQCCPVITCPEVPVQLVTSTVPSTALGHLNEYGCSIDGLFYSDGARVPSNPDNPCELCYCIRNKTACVMQECTLNVEGCRPVFQEGVCCPVRYNCEHPDYLEGPTTPQITTTSSTTTTTTTEVPTTTQAPGVQCEFRGELYNDGELVKKDKPCEKCYCMRGDIVCAVQECGPTPLDKVNCTALPVQEGQCCPDTYDCAGVIEEELTTLSSVSYNTEPTTPISVAESEEKGTERILTTPGEEEQPVKISESVTTTQVPEEVTTSKIIEEVTRGPVEAAQPEVHVTEETSEETTKLPEAEGSTAIPESTPTSQDLDTRLGVTETTKEKEPVTIVTAIISGETPSVPVGEQAQTTEPSIESFTTRITEAVESITTRITEAIEAVTTSLTGSSTQRTKEGEIETETKQTTIKEEPTEIPIEEEVTKIAAVTEGAKQDTIVTLEQTTTGISLEKGQPATEPSITTETGKIEEEETEAPTRQTEIPEEQQTTEHKVKEEATTQPTVSSESGVKETEGLTTVSQQTVTEQPIVSEKCDEQGCSRIPSRESTAEGTTRGPEISLTPEFQTEAGPKVATVEPETVKPPVEPSTEGEEVVIVTEIPTKKTELPESMDHISETVKTTEAPKEITTLLEIQPTMSQEAVTQPTSEPEFGTTSKPSEPESGTTSKLSEPESGTTSRPSELESGTTSRHSEPESSTTSRPSESESGTTSRPSEPESGTTSRSSEAQTTPEIRVGTTEQPREEDNEIEHEDAGPIIKQPVTESKESTTTIISTQPEVVTQEQITEKAIVPEVCTSATECAPGAIPAETKPTEPTEPTKPTTQKISEEHTEETNEIPEIGTEGVRITESAQTEESSGEIPTEETPKEEEEEEEGSGQPATEEATKEPEITIPTTTRGPEITPTDIPSPETTELPEREIPGEGSCLVDGQTYKNNSNVPPINHCQASCKCVSSILRCESIECARPPAGSQNCLPIFSSPDSCCPIYSCAGLETTTTSIAIETEQPTTGAIIEAETSQPTEAETPVTTTITSLIEKAKPEAITPIIEEEITSRPITERISEELVTTPSGESALTEEAVVSTTVAAPTEEITTVSETKVPLEHLLTTKAEAELPEASTPPSTESPVPTVISTAPEETTIELRGGTEAHKEITPTTIPIEEEQATTVAISFSESPGEVTAVSETETTSGQPEIKEPLVTEPEITTEFVPPKEGIAQTPITPFEKEKPEEEPTVIKEGPETVTKVDKQPSKEDEEAYTTESIVEHVTIAEDEKVTVKPVESDSHVTAPETTETPYLIEGTTPSAEGDIVRLTEETKRPIEQETKQPTEESPLVPSATEKIAPEPSTEITRHTEEKTESQAPEQTTTEEPHRSTIEVENRPAEFETEIPTTLRGPVEEEEGITKILEPSTVRPSEGTEGAVEEEKTTIRTPEEEVTTSSTSSVSEETVPVTLSPVDKEHEEEQTVKTEQGTSTSLPEEVTSLLVHGEIETKTTIIPEEISTSQPLEETERPRISEHVTTTALPIEQTTIIEATEPIVTVSTEKSVEVVASTPITQEDKGETTTTIHEEVEISSEYHPVEEITSLPEHTTEIETQTPIAELPVKSEAPIEFAEATRPTEEAQTPEITTPSQEIANVSVPVRTGELFTSGTEEPEEGTTRRLVPGELSTSVPVSEQLTTILPAATTSTELPPSHIPGEEIPDYEQPGEDYDTEEPNAFGPGTCRYGGKVYVSAQQIPRDDPCDFCFCFRSDIICLQQSCPPPIPRCHEEPIRGFCCPRYECPVSMAFAVNVTTSTTTTTTTLPPHFLSHAYKGRASKTGCQISGRAYKVGEVIRSTSGPCLHCTCGGDGQMKCDPKACSPEPMLRQMISAAALRRRR</sequence>
<evidence type="ECO:0000256" key="5">
    <source>
        <dbReference type="SAM" id="SignalP"/>
    </source>
</evidence>
<feature type="signal peptide" evidence="5">
    <location>
        <begin position="1"/>
        <end position="29"/>
    </location>
</feature>
<feature type="compositionally biased region" description="Low complexity" evidence="4">
    <location>
        <begin position="796"/>
        <end position="819"/>
    </location>
</feature>
<dbReference type="EMBL" id="JBDJPC010000007">
    <property type="protein sequence ID" value="KAL1494245.1"/>
    <property type="molecule type" value="Genomic_DNA"/>
</dbReference>
<gene>
    <name evidence="7" type="ORF">ABEB36_009868</name>
</gene>
<feature type="chain" id="PRO_5044869319" description="VWFC domain-containing protein" evidence="5">
    <location>
        <begin position="30"/>
        <end position="1970"/>
    </location>
</feature>
<feature type="compositionally biased region" description="Low complexity" evidence="4">
    <location>
        <begin position="355"/>
        <end position="366"/>
    </location>
</feature>
<organism evidence="7 8">
    <name type="scientific">Hypothenemus hampei</name>
    <name type="common">Coffee berry borer</name>
    <dbReference type="NCBI Taxonomy" id="57062"/>
    <lineage>
        <taxon>Eukaryota</taxon>
        <taxon>Metazoa</taxon>
        <taxon>Ecdysozoa</taxon>
        <taxon>Arthropoda</taxon>
        <taxon>Hexapoda</taxon>
        <taxon>Insecta</taxon>
        <taxon>Pterygota</taxon>
        <taxon>Neoptera</taxon>
        <taxon>Endopterygota</taxon>
        <taxon>Coleoptera</taxon>
        <taxon>Polyphaga</taxon>
        <taxon>Cucujiformia</taxon>
        <taxon>Curculionidae</taxon>
        <taxon>Scolytinae</taxon>
        <taxon>Hypothenemus</taxon>
    </lineage>
</organism>
<feature type="compositionally biased region" description="Low complexity" evidence="4">
    <location>
        <begin position="1531"/>
        <end position="1546"/>
    </location>
</feature>
<evidence type="ECO:0000256" key="2">
    <source>
        <dbReference type="ARBA" id="ARBA00022525"/>
    </source>
</evidence>
<keyword evidence="8" id="KW-1185">Reference proteome</keyword>
<feature type="region of interest" description="Disordered" evidence="4">
    <location>
        <begin position="1411"/>
        <end position="1573"/>
    </location>
</feature>
<dbReference type="SMART" id="SM00214">
    <property type="entry name" value="VWC"/>
    <property type="match status" value="5"/>
</dbReference>
<evidence type="ECO:0000259" key="6">
    <source>
        <dbReference type="PROSITE" id="PS50184"/>
    </source>
</evidence>
<dbReference type="InterPro" id="IPR052424">
    <property type="entry name" value="Kielin_Chordin-BMP_Reg"/>
</dbReference>
<feature type="compositionally biased region" description="Basic and acidic residues" evidence="4">
    <location>
        <begin position="1517"/>
        <end position="1527"/>
    </location>
</feature>
<feature type="domain" description="VWFC" evidence="6">
    <location>
        <begin position="239"/>
        <end position="305"/>
    </location>
</feature>
<evidence type="ECO:0000313" key="8">
    <source>
        <dbReference type="Proteomes" id="UP001566132"/>
    </source>
</evidence>
<feature type="region of interest" description="Disordered" evidence="4">
    <location>
        <begin position="902"/>
        <end position="1022"/>
    </location>
</feature>
<dbReference type="GO" id="GO:0005576">
    <property type="term" value="C:extracellular region"/>
    <property type="evidence" value="ECO:0007669"/>
    <property type="project" value="UniProtKB-SubCell"/>
</dbReference>
<keyword evidence="2" id="KW-0964">Secreted</keyword>
<feature type="compositionally biased region" description="Polar residues" evidence="4">
    <location>
        <begin position="820"/>
        <end position="832"/>
    </location>
</feature>
<dbReference type="Gene3D" id="2.10.70.10">
    <property type="entry name" value="Complement Module, domain 1"/>
    <property type="match status" value="1"/>
</dbReference>
<feature type="compositionally biased region" description="Basic and acidic residues" evidence="4">
    <location>
        <begin position="1550"/>
        <end position="1560"/>
    </location>
</feature>
<feature type="compositionally biased region" description="Polar residues" evidence="4">
    <location>
        <begin position="1561"/>
        <end position="1570"/>
    </location>
</feature>
<dbReference type="PANTHER" id="PTHR46698:SF3">
    <property type="entry name" value="TENECTIN ISOFORM 1-RELATED"/>
    <property type="match status" value="1"/>
</dbReference>
<feature type="compositionally biased region" description="Low complexity" evidence="4">
    <location>
        <begin position="990"/>
        <end position="1004"/>
    </location>
</feature>
<dbReference type="PANTHER" id="PTHR46698">
    <property type="entry name" value="CROSSVEINLESS 2"/>
    <property type="match status" value="1"/>
</dbReference>
<evidence type="ECO:0000256" key="3">
    <source>
        <dbReference type="ARBA" id="ARBA00022729"/>
    </source>
</evidence>
<feature type="compositionally biased region" description="Basic and acidic residues" evidence="4">
    <location>
        <begin position="592"/>
        <end position="601"/>
    </location>
</feature>
<feature type="compositionally biased region" description="Basic and acidic residues" evidence="4">
    <location>
        <begin position="703"/>
        <end position="718"/>
    </location>
</feature>
<feature type="compositionally biased region" description="Polar residues" evidence="4">
    <location>
        <begin position="410"/>
        <end position="419"/>
    </location>
</feature>
<feature type="compositionally biased region" description="Basic and acidic residues" evidence="4">
    <location>
        <begin position="1463"/>
        <end position="1478"/>
    </location>
</feature>
<feature type="compositionally biased region" description="Polar residues" evidence="4">
    <location>
        <begin position="618"/>
        <end position="631"/>
    </location>
</feature>
<evidence type="ECO:0000313" key="7">
    <source>
        <dbReference type="EMBL" id="KAL1494245.1"/>
    </source>
</evidence>
<name>A0ABD1EKQ5_HYPHA</name>
<keyword evidence="3 5" id="KW-0732">Signal</keyword>
<comment type="caution">
    <text evidence="7">The sequence shown here is derived from an EMBL/GenBank/DDBJ whole genome shotgun (WGS) entry which is preliminary data.</text>
</comment>
<feature type="compositionally biased region" description="Polar residues" evidence="4">
    <location>
        <begin position="602"/>
        <end position="611"/>
    </location>
</feature>
<feature type="compositionally biased region" description="Basic and acidic residues" evidence="4">
    <location>
        <begin position="1411"/>
        <end position="1423"/>
    </location>
</feature>
<dbReference type="SUPFAM" id="SSF57603">
    <property type="entry name" value="FnI-like domain"/>
    <property type="match status" value="6"/>
</dbReference>
<feature type="region of interest" description="Disordered" evidence="4">
    <location>
        <begin position="549"/>
        <end position="875"/>
    </location>
</feature>
<protein>
    <recommendedName>
        <fullName evidence="6">VWFC domain-containing protein</fullName>
    </recommendedName>
</protein>
<feature type="region of interest" description="Disordered" evidence="4">
    <location>
        <begin position="345"/>
        <end position="366"/>
    </location>
</feature>
<dbReference type="PROSITE" id="PS50184">
    <property type="entry name" value="VWFC_2"/>
    <property type="match status" value="2"/>
</dbReference>
<evidence type="ECO:0000256" key="1">
    <source>
        <dbReference type="ARBA" id="ARBA00004613"/>
    </source>
</evidence>
<dbReference type="Proteomes" id="UP001566132">
    <property type="component" value="Unassembled WGS sequence"/>
</dbReference>
<reference evidence="7 8" key="1">
    <citation type="submission" date="2024-05" db="EMBL/GenBank/DDBJ databases">
        <title>Genetic variation in Jamaican populations of the coffee berry borer (Hypothenemus hampei).</title>
        <authorList>
            <person name="Errbii M."/>
            <person name="Myrie A."/>
        </authorList>
    </citation>
    <scope>NUCLEOTIDE SEQUENCE [LARGE SCALE GENOMIC DNA]</scope>
    <source>
        <strain evidence="7">JA-Hopewell-2020-01-JO</strain>
        <tissue evidence="7">Whole body</tissue>
    </source>
</reference>
<evidence type="ECO:0000256" key="4">
    <source>
        <dbReference type="SAM" id="MobiDB-lite"/>
    </source>
</evidence>
<feature type="compositionally biased region" description="Basic and acidic residues" evidence="4">
    <location>
        <begin position="1444"/>
        <end position="1453"/>
    </location>
</feature>
<feature type="compositionally biased region" description="Basic and acidic residues" evidence="4">
    <location>
        <begin position="635"/>
        <end position="651"/>
    </location>
</feature>
<feature type="compositionally biased region" description="Acidic residues" evidence="4">
    <location>
        <begin position="966"/>
        <end position="975"/>
    </location>
</feature>
<feature type="domain" description="VWFC" evidence="6">
    <location>
        <begin position="1814"/>
        <end position="1875"/>
    </location>
</feature>
<dbReference type="InterPro" id="IPR001007">
    <property type="entry name" value="VWF_dom"/>
</dbReference>
<feature type="compositionally biased region" description="Basic and acidic residues" evidence="4">
    <location>
        <begin position="389"/>
        <end position="403"/>
    </location>
</feature>
<comment type="subcellular location">
    <subcellularLocation>
        <location evidence="1">Secreted</location>
    </subcellularLocation>
</comment>
<proteinExistence type="predicted"/>
<feature type="region of interest" description="Disordered" evidence="4">
    <location>
        <begin position="387"/>
        <end position="421"/>
    </location>
</feature>